<protein>
    <submittedName>
        <fullName evidence="2">Uncharacterized protein</fullName>
    </submittedName>
</protein>
<dbReference type="AlphaFoldDB" id="A0A918P1U1"/>
<keyword evidence="3" id="KW-1185">Reference proteome</keyword>
<proteinExistence type="predicted"/>
<reference evidence="2" key="2">
    <citation type="submission" date="2020-09" db="EMBL/GenBank/DDBJ databases">
        <authorList>
            <person name="Sun Q."/>
            <person name="Ohkuma M."/>
        </authorList>
    </citation>
    <scope>NUCLEOTIDE SEQUENCE</scope>
    <source>
        <strain evidence="2">JCM 4790</strain>
    </source>
</reference>
<dbReference type="EMBL" id="BMVU01000089">
    <property type="protein sequence ID" value="GGY13390.1"/>
    <property type="molecule type" value="Genomic_DNA"/>
</dbReference>
<gene>
    <name evidence="2" type="ORF">GCM10010358_77100</name>
</gene>
<comment type="caution">
    <text evidence="2">The sequence shown here is derived from an EMBL/GenBank/DDBJ whole genome shotgun (WGS) entry which is preliminary data.</text>
</comment>
<evidence type="ECO:0000313" key="2">
    <source>
        <dbReference type="EMBL" id="GGY13390.1"/>
    </source>
</evidence>
<sequence length="82" mass="8201">MAEVVEADAAEAGLTKERGEGAGDVGRVERCALRSGEHVPAVLPRGARGLPLALLLLTVELQRLDAAGGEGDAALGGSRLGG</sequence>
<evidence type="ECO:0000313" key="3">
    <source>
        <dbReference type="Proteomes" id="UP000619244"/>
    </source>
</evidence>
<reference evidence="2" key="1">
    <citation type="journal article" date="2014" name="Int. J. Syst. Evol. Microbiol.">
        <title>Complete genome sequence of Corynebacterium casei LMG S-19264T (=DSM 44701T), isolated from a smear-ripened cheese.</title>
        <authorList>
            <consortium name="US DOE Joint Genome Institute (JGI-PGF)"/>
            <person name="Walter F."/>
            <person name="Albersmeier A."/>
            <person name="Kalinowski J."/>
            <person name="Ruckert C."/>
        </authorList>
    </citation>
    <scope>NUCLEOTIDE SEQUENCE</scope>
    <source>
        <strain evidence="2">JCM 4790</strain>
    </source>
</reference>
<organism evidence="2 3">
    <name type="scientific">Streptomyces minutiscleroticus</name>
    <dbReference type="NCBI Taxonomy" id="68238"/>
    <lineage>
        <taxon>Bacteria</taxon>
        <taxon>Bacillati</taxon>
        <taxon>Actinomycetota</taxon>
        <taxon>Actinomycetes</taxon>
        <taxon>Kitasatosporales</taxon>
        <taxon>Streptomycetaceae</taxon>
        <taxon>Streptomyces</taxon>
    </lineage>
</organism>
<accession>A0A918P1U1</accession>
<feature type="region of interest" description="Disordered" evidence="1">
    <location>
        <begin position="1"/>
        <end position="21"/>
    </location>
</feature>
<evidence type="ECO:0000256" key="1">
    <source>
        <dbReference type="SAM" id="MobiDB-lite"/>
    </source>
</evidence>
<name>A0A918P1U1_9ACTN</name>
<dbReference type="Proteomes" id="UP000619244">
    <property type="component" value="Unassembled WGS sequence"/>
</dbReference>